<dbReference type="PANTHER" id="PTHR46696:SF4">
    <property type="entry name" value="BIOTIN BIOSYNTHESIS CYTOCHROME P450"/>
    <property type="match status" value="1"/>
</dbReference>
<dbReference type="InterPro" id="IPR002397">
    <property type="entry name" value="Cyt_P450_B"/>
</dbReference>
<keyword evidence="4 8" id="KW-0479">Metal-binding</keyword>
<dbReference type="GO" id="GO:0006707">
    <property type="term" value="P:cholesterol catabolic process"/>
    <property type="evidence" value="ECO:0007669"/>
    <property type="project" value="TreeGrafter"/>
</dbReference>
<comment type="cofactor">
    <cofactor evidence="1">
        <name>heme</name>
        <dbReference type="ChEBI" id="CHEBI:30413"/>
    </cofactor>
</comment>
<name>A0A7R7MR15_MYCIT</name>
<evidence type="ECO:0000256" key="4">
    <source>
        <dbReference type="ARBA" id="ARBA00022723"/>
    </source>
</evidence>
<evidence type="ECO:0008006" key="11">
    <source>
        <dbReference type="Google" id="ProtNLM"/>
    </source>
</evidence>
<dbReference type="Gene3D" id="1.10.630.10">
    <property type="entry name" value="Cytochrome P450"/>
    <property type="match status" value="1"/>
</dbReference>
<evidence type="ECO:0000256" key="3">
    <source>
        <dbReference type="ARBA" id="ARBA00022617"/>
    </source>
</evidence>
<sequence>MIALRSANVNPIHWAYARIFSEATTHPFARISDESTRFGSANRDERVFADPDVFDIGRKPEHQVAFGRGIHFCLGASLARMEARPQALRALLARVPNWEVDLERAQRLRSGPIRGYLSLPISWSAN</sequence>
<dbReference type="Proteomes" id="UP000595205">
    <property type="component" value="Chromosome"/>
</dbReference>
<dbReference type="GO" id="GO:0036199">
    <property type="term" value="F:cholest-4-en-3-one 26-monooxygenase activity"/>
    <property type="evidence" value="ECO:0007669"/>
    <property type="project" value="TreeGrafter"/>
</dbReference>
<keyword evidence="7 8" id="KW-0503">Monooxygenase</keyword>
<dbReference type="GO" id="GO:0008395">
    <property type="term" value="F:steroid hydroxylase activity"/>
    <property type="evidence" value="ECO:0007669"/>
    <property type="project" value="TreeGrafter"/>
</dbReference>
<keyword evidence="6 8" id="KW-0408">Iron</keyword>
<dbReference type="PRINTS" id="PR00359">
    <property type="entry name" value="BP450"/>
</dbReference>
<accession>A0A7R7MR15</accession>
<evidence type="ECO:0000256" key="7">
    <source>
        <dbReference type="ARBA" id="ARBA00023033"/>
    </source>
</evidence>
<dbReference type="Pfam" id="PF00067">
    <property type="entry name" value="p450"/>
    <property type="match status" value="1"/>
</dbReference>
<evidence type="ECO:0000256" key="5">
    <source>
        <dbReference type="ARBA" id="ARBA00023002"/>
    </source>
</evidence>
<evidence type="ECO:0000256" key="1">
    <source>
        <dbReference type="ARBA" id="ARBA00001971"/>
    </source>
</evidence>
<keyword evidence="5 8" id="KW-0560">Oxidoreductase</keyword>
<protein>
    <recommendedName>
        <fullName evidence="11">Cytochrome P450</fullName>
    </recommendedName>
</protein>
<evidence type="ECO:0000256" key="6">
    <source>
        <dbReference type="ARBA" id="ARBA00023004"/>
    </source>
</evidence>
<dbReference type="SUPFAM" id="SSF48264">
    <property type="entry name" value="Cytochrome P450"/>
    <property type="match status" value="1"/>
</dbReference>
<dbReference type="AlphaFoldDB" id="A0A7R7MR15"/>
<evidence type="ECO:0000313" key="10">
    <source>
        <dbReference type="Proteomes" id="UP000595205"/>
    </source>
</evidence>
<keyword evidence="3 8" id="KW-0349">Heme</keyword>
<dbReference type="GO" id="GO:0020037">
    <property type="term" value="F:heme binding"/>
    <property type="evidence" value="ECO:0007669"/>
    <property type="project" value="InterPro"/>
</dbReference>
<evidence type="ECO:0000313" key="9">
    <source>
        <dbReference type="EMBL" id="BCO97934.1"/>
    </source>
</evidence>
<evidence type="ECO:0000256" key="2">
    <source>
        <dbReference type="ARBA" id="ARBA00010617"/>
    </source>
</evidence>
<reference evidence="9 10" key="1">
    <citation type="submission" date="2020-12" db="EMBL/GenBank/DDBJ databases">
        <title>Genome sequence of clinical Mycobacterium intracellulare strains.</title>
        <authorList>
            <person name="Tateishi Y."/>
            <person name="Matsumoto S."/>
            <person name="Fukushima Y."/>
            <person name="Nakajima C."/>
            <person name="Suzuki Y."/>
        </authorList>
    </citation>
    <scope>NUCLEOTIDE SEQUENCE [LARGE SCALE GENOMIC DNA]</scope>
    <source>
        <strain evidence="9 10">M018</strain>
    </source>
</reference>
<dbReference type="GO" id="GO:0005506">
    <property type="term" value="F:iron ion binding"/>
    <property type="evidence" value="ECO:0007669"/>
    <property type="project" value="InterPro"/>
</dbReference>
<gene>
    <name evidence="9" type="ORF">MINTM018_07040</name>
</gene>
<evidence type="ECO:0000256" key="8">
    <source>
        <dbReference type="RuleBase" id="RU000461"/>
    </source>
</evidence>
<dbReference type="EMBL" id="AP024255">
    <property type="protein sequence ID" value="BCO97934.1"/>
    <property type="molecule type" value="Genomic_DNA"/>
</dbReference>
<dbReference type="PANTHER" id="PTHR46696">
    <property type="entry name" value="P450, PUTATIVE (EUROFUNG)-RELATED"/>
    <property type="match status" value="1"/>
</dbReference>
<dbReference type="InterPro" id="IPR017972">
    <property type="entry name" value="Cyt_P450_CS"/>
</dbReference>
<comment type="similarity">
    <text evidence="2 8">Belongs to the cytochrome P450 family.</text>
</comment>
<organism evidence="9 10">
    <name type="scientific">Mycobacterium intracellulare</name>
    <dbReference type="NCBI Taxonomy" id="1767"/>
    <lineage>
        <taxon>Bacteria</taxon>
        <taxon>Bacillati</taxon>
        <taxon>Actinomycetota</taxon>
        <taxon>Actinomycetes</taxon>
        <taxon>Mycobacteriales</taxon>
        <taxon>Mycobacteriaceae</taxon>
        <taxon>Mycobacterium</taxon>
        <taxon>Mycobacterium avium complex (MAC)</taxon>
    </lineage>
</organism>
<proteinExistence type="inferred from homology"/>
<dbReference type="InterPro" id="IPR036396">
    <property type="entry name" value="Cyt_P450_sf"/>
</dbReference>
<dbReference type="PROSITE" id="PS00086">
    <property type="entry name" value="CYTOCHROME_P450"/>
    <property type="match status" value="1"/>
</dbReference>
<dbReference type="InterPro" id="IPR001128">
    <property type="entry name" value="Cyt_P450"/>
</dbReference>